<evidence type="ECO:0000313" key="1">
    <source>
        <dbReference type="EMBL" id="MCC2131067.1"/>
    </source>
</evidence>
<reference evidence="1" key="1">
    <citation type="submission" date="2021-10" db="EMBL/GenBank/DDBJ databases">
        <title>Anaerobic single-cell dispensing facilitates the cultivation of human gut bacteria.</title>
        <authorList>
            <person name="Afrizal A."/>
        </authorList>
    </citation>
    <scope>NUCLEOTIDE SEQUENCE</scope>
    <source>
        <strain evidence="1">CLA-AA-H272</strain>
    </source>
</reference>
<proteinExistence type="predicted"/>
<name>A0AAE3AI58_9FIRM</name>
<comment type="caution">
    <text evidence="1">The sequence shown here is derived from an EMBL/GenBank/DDBJ whole genome shotgun (WGS) entry which is preliminary data.</text>
</comment>
<organism evidence="1 2">
    <name type="scientific">Brotocaccenecus cirricatena</name>
    <dbReference type="NCBI Taxonomy" id="3064195"/>
    <lineage>
        <taxon>Bacteria</taxon>
        <taxon>Bacillati</taxon>
        <taxon>Bacillota</taxon>
        <taxon>Clostridia</taxon>
        <taxon>Eubacteriales</taxon>
        <taxon>Oscillospiraceae</taxon>
        <taxon>Brotocaccenecus</taxon>
    </lineage>
</organism>
<dbReference type="EMBL" id="JAJEPW010000100">
    <property type="protein sequence ID" value="MCC2131067.1"/>
    <property type="molecule type" value="Genomic_DNA"/>
</dbReference>
<accession>A0AAE3AI58</accession>
<evidence type="ECO:0000313" key="2">
    <source>
        <dbReference type="Proteomes" id="UP001199319"/>
    </source>
</evidence>
<protein>
    <submittedName>
        <fullName evidence="1">Uncharacterized protein</fullName>
    </submittedName>
</protein>
<gene>
    <name evidence="1" type="ORF">LKD37_16460</name>
</gene>
<dbReference type="Proteomes" id="UP001199319">
    <property type="component" value="Unassembled WGS sequence"/>
</dbReference>
<sequence length="96" mass="11011">MAQIDAARQLLSLEAQQVGFQAGGYLNFEEDCDASVALRELMDSGIIAPRTDNYFRPGEYEACIDRSLQRWNPAYWRARQKRLSVQAAKATKERER</sequence>
<dbReference type="AlphaFoldDB" id="A0AAE3AI58"/>
<keyword evidence="2" id="KW-1185">Reference proteome</keyword>